<evidence type="ECO:0000259" key="3">
    <source>
        <dbReference type="Pfam" id="PF07859"/>
    </source>
</evidence>
<dbReference type="SUPFAM" id="SSF53474">
    <property type="entry name" value="alpha/beta-Hydrolases"/>
    <property type="match status" value="1"/>
</dbReference>
<dbReference type="InterPro" id="IPR013094">
    <property type="entry name" value="AB_hydrolase_3"/>
</dbReference>
<dbReference type="Proteomes" id="UP000799767">
    <property type="component" value="Unassembled WGS sequence"/>
</dbReference>
<evidence type="ECO:0000313" key="4">
    <source>
        <dbReference type="EMBL" id="KAF2484923.1"/>
    </source>
</evidence>
<keyword evidence="5" id="KW-1185">Reference proteome</keyword>
<dbReference type="GO" id="GO:0016787">
    <property type="term" value="F:hydrolase activity"/>
    <property type="evidence" value="ECO:0007669"/>
    <property type="project" value="UniProtKB-KW"/>
</dbReference>
<accession>A0A6A6PZQ9</accession>
<dbReference type="AlphaFoldDB" id="A0A6A6PZQ9"/>
<proteinExistence type="predicted"/>
<dbReference type="OrthoDB" id="19653at2759"/>
<feature type="domain" description="Dienelactone hydrolase" evidence="2">
    <location>
        <begin position="234"/>
        <end position="297"/>
    </location>
</feature>
<name>A0A6A6PZQ9_9PEZI</name>
<dbReference type="InterPro" id="IPR002925">
    <property type="entry name" value="Dienelactn_hydro"/>
</dbReference>
<feature type="domain" description="Alpha/beta hydrolase fold-3" evidence="3">
    <location>
        <begin position="44"/>
        <end position="167"/>
    </location>
</feature>
<dbReference type="PANTHER" id="PTHR48081:SF3">
    <property type="entry name" value="ALPHA_BETA HYDROLASE FOLD-3 DOMAIN-CONTAINING PROTEIN"/>
    <property type="match status" value="1"/>
</dbReference>
<protein>
    <submittedName>
        <fullName evidence="4">Alpha/Beta hydrolase protein</fullName>
    </submittedName>
</protein>
<sequence length="318" mass="35391">MTSTLKGFDVTDFEYESKEAGILIPASLLAPKQLQPGKHAVIIRWHGGCFITGHRLFPRWYGSWTLELALTKSAIVLAPDYRLLPEACGPDILQDVKGFYSWLATKGGRHLATLLPAGIQLDLQHLLVFGESAGGWMAVQSAFLPESRASVAAVVARYPMLDLRDTHYCEAYEKTIFHPPALPLSRDIADKHVAEIEGRPVVTSAFPPERTPLVVSAMQHGLLGQWLGEDSSLYPIDLLDTEKIDTPIWILHGLEDNVVPIEGTYRFVHKLRTTSPANKIHLTYEPGMHGFDNEANATLDTEWVRSGLTFIGDFWPRV</sequence>
<evidence type="ECO:0000313" key="5">
    <source>
        <dbReference type="Proteomes" id="UP000799767"/>
    </source>
</evidence>
<dbReference type="PANTHER" id="PTHR48081">
    <property type="entry name" value="AB HYDROLASE SUPERFAMILY PROTEIN C4A8.06C"/>
    <property type="match status" value="1"/>
</dbReference>
<organism evidence="4 5">
    <name type="scientific">Neohortaea acidophila</name>
    <dbReference type="NCBI Taxonomy" id="245834"/>
    <lineage>
        <taxon>Eukaryota</taxon>
        <taxon>Fungi</taxon>
        <taxon>Dikarya</taxon>
        <taxon>Ascomycota</taxon>
        <taxon>Pezizomycotina</taxon>
        <taxon>Dothideomycetes</taxon>
        <taxon>Dothideomycetidae</taxon>
        <taxon>Mycosphaerellales</taxon>
        <taxon>Teratosphaeriaceae</taxon>
        <taxon>Neohortaea</taxon>
    </lineage>
</organism>
<dbReference type="Pfam" id="PF07859">
    <property type="entry name" value="Abhydrolase_3"/>
    <property type="match status" value="1"/>
</dbReference>
<evidence type="ECO:0000259" key="2">
    <source>
        <dbReference type="Pfam" id="PF01738"/>
    </source>
</evidence>
<dbReference type="EMBL" id="MU001633">
    <property type="protein sequence ID" value="KAF2484923.1"/>
    <property type="molecule type" value="Genomic_DNA"/>
</dbReference>
<gene>
    <name evidence="4" type="ORF">BDY17DRAFT_321815</name>
</gene>
<evidence type="ECO:0000256" key="1">
    <source>
        <dbReference type="ARBA" id="ARBA00022801"/>
    </source>
</evidence>
<keyword evidence="1 4" id="KW-0378">Hydrolase</keyword>
<dbReference type="Pfam" id="PF01738">
    <property type="entry name" value="DLH"/>
    <property type="match status" value="1"/>
</dbReference>
<dbReference type="Gene3D" id="3.40.50.1820">
    <property type="entry name" value="alpha/beta hydrolase"/>
    <property type="match status" value="1"/>
</dbReference>
<dbReference type="InterPro" id="IPR029058">
    <property type="entry name" value="AB_hydrolase_fold"/>
</dbReference>
<dbReference type="InterPro" id="IPR050300">
    <property type="entry name" value="GDXG_lipolytic_enzyme"/>
</dbReference>
<dbReference type="GeneID" id="54477703"/>
<dbReference type="RefSeq" id="XP_033591492.1">
    <property type="nucleotide sequence ID" value="XM_033736701.1"/>
</dbReference>
<reference evidence="4" key="1">
    <citation type="journal article" date="2020" name="Stud. Mycol.">
        <title>101 Dothideomycetes genomes: a test case for predicting lifestyles and emergence of pathogens.</title>
        <authorList>
            <person name="Haridas S."/>
            <person name="Albert R."/>
            <person name="Binder M."/>
            <person name="Bloem J."/>
            <person name="Labutti K."/>
            <person name="Salamov A."/>
            <person name="Andreopoulos B."/>
            <person name="Baker S."/>
            <person name="Barry K."/>
            <person name="Bills G."/>
            <person name="Bluhm B."/>
            <person name="Cannon C."/>
            <person name="Castanera R."/>
            <person name="Culley D."/>
            <person name="Daum C."/>
            <person name="Ezra D."/>
            <person name="Gonzalez J."/>
            <person name="Henrissat B."/>
            <person name="Kuo A."/>
            <person name="Liang C."/>
            <person name="Lipzen A."/>
            <person name="Lutzoni F."/>
            <person name="Magnuson J."/>
            <person name="Mondo S."/>
            <person name="Nolan M."/>
            <person name="Ohm R."/>
            <person name="Pangilinan J."/>
            <person name="Park H.-J."/>
            <person name="Ramirez L."/>
            <person name="Alfaro M."/>
            <person name="Sun H."/>
            <person name="Tritt A."/>
            <person name="Yoshinaga Y."/>
            <person name="Zwiers L.-H."/>
            <person name="Turgeon B."/>
            <person name="Goodwin S."/>
            <person name="Spatafora J."/>
            <person name="Crous P."/>
            <person name="Grigoriev I."/>
        </authorList>
    </citation>
    <scope>NUCLEOTIDE SEQUENCE</scope>
    <source>
        <strain evidence="4">CBS 113389</strain>
    </source>
</reference>